<feature type="region of interest" description="Disordered" evidence="4">
    <location>
        <begin position="103"/>
        <end position="135"/>
    </location>
</feature>
<dbReference type="InterPro" id="IPR018062">
    <property type="entry name" value="HTH_AraC-typ_CS"/>
</dbReference>
<evidence type="ECO:0000259" key="5">
    <source>
        <dbReference type="PROSITE" id="PS01124"/>
    </source>
</evidence>
<dbReference type="eggNOG" id="COG2207">
    <property type="taxonomic scope" value="Bacteria"/>
</dbReference>
<name>J1HLR6_9ACTO</name>
<dbReference type="GO" id="GO:0043565">
    <property type="term" value="F:sequence-specific DNA binding"/>
    <property type="evidence" value="ECO:0007669"/>
    <property type="project" value="InterPro"/>
</dbReference>
<keyword evidence="2" id="KW-0238">DNA-binding</keyword>
<dbReference type="PANTHER" id="PTHR40055:SF1">
    <property type="entry name" value="TRANSCRIPTIONAL REGULATOR YGIV-RELATED"/>
    <property type="match status" value="1"/>
</dbReference>
<dbReference type="PANTHER" id="PTHR40055">
    <property type="entry name" value="TRANSCRIPTIONAL REGULATOR YGIV-RELATED"/>
    <property type="match status" value="1"/>
</dbReference>
<dbReference type="OrthoDB" id="161473at2"/>
<dbReference type="InterPro" id="IPR009057">
    <property type="entry name" value="Homeodomain-like_sf"/>
</dbReference>
<dbReference type="Pfam" id="PF06445">
    <property type="entry name" value="GyrI-like"/>
    <property type="match status" value="1"/>
</dbReference>
<dbReference type="InterPro" id="IPR020449">
    <property type="entry name" value="Tscrpt_reg_AraC-type_HTH"/>
</dbReference>
<keyword evidence="3" id="KW-0804">Transcription</keyword>
<organism evidence="6 7">
    <name type="scientific">Actinomyces massiliensis F0489</name>
    <dbReference type="NCBI Taxonomy" id="1125718"/>
    <lineage>
        <taxon>Bacteria</taxon>
        <taxon>Bacillati</taxon>
        <taxon>Actinomycetota</taxon>
        <taxon>Actinomycetes</taxon>
        <taxon>Actinomycetales</taxon>
        <taxon>Actinomycetaceae</taxon>
        <taxon>Actinomyces</taxon>
    </lineage>
</organism>
<dbReference type="eggNOG" id="COG3449">
    <property type="taxonomic scope" value="Bacteria"/>
</dbReference>
<dbReference type="SMART" id="SM00871">
    <property type="entry name" value="AraC_E_bind"/>
    <property type="match status" value="1"/>
</dbReference>
<evidence type="ECO:0000256" key="3">
    <source>
        <dbReference type="ARBA" id="ARBA00023163"/>
    </source>
</evidence>
<dbReference type="PATRIC" id="fig|1125718.3.peg.600"/>
<dbReference type="SMART" id="SM00342">
    <property type="entry name" value="HTH_ARAC"/>
    <property type="match status" value="1"/>
</dbReference>
<dbReference type="PROSITE" id="PS01124">
    <property type="entry name" value="HTH_ARAC_FAMILY_2"/>
    <property type="match status" value="1"/>
</dbReference>
<dbReference type="Pfam" id="PF12833">
    <property type="entry name" value="HTH_18"/>
    <property type="match status" value="1"/>
</dbReference>
<dbReference type="PROSITE" id="PS00041">
    <property type="entry name" value="HTH_ARAC_FAMILY_1"/>
    <property type="match status" value="1"/>
</dbReference>
<feature type="domain" description="HTH araC/xylS-type" evidence="5">
    <location>
        <begin position="11"/>
        <end position="109"/>
    </location>
</feature>
<evidence type="ECO:0000313" key="6">
    <source>
        <dbReference type="EMBL" id="EJF46915.1"/>
    </source>
</evidence>
<dbReference type="EMBL" id="AKFT01000039">
    <property type="protein sequence ID" value="EJF46915.1"/>
    <property type="molecule type" value="Genomic_DNA"/>
</dbReference>
<dbReference type="InterPro" id="IPR050908">
    <property type="entry name" value="SmbC-like"/>
</dbReference>
<dbReference type="InterPro" id="IPR011256">
    <property type="entry name" value="Reg_factor_effector_dom_sf"/>
</dbReference>
<dbReference type="RefSeq" id="WP_008730152.1">
    <property type="nucleotide sequence ID" value="NZ_AKFT01000039.1"/>
</dbReference>
<protein>
    <submittedName>
        <fullName evidence="6">GyrI-like small molecule binding domain protein</fullName>
    </submittedName>
</protein>
<keyword evidence="7" id="KW-1185">Reference proteome</keyword>
<dbReference type="GO" id="GO:0003700">
    <property type="term" value="F:DNA-binding transcription factor activity"/>
    <property type="evidence" value="ECO:0007669"/>
    <property type="project" value="InterPro"/>
</dbReference>
<proteinExistence type="predicted"/>
<comment type="caution">
    <text evidence="6">The sequence shown here is derived from an EMBL/GenBank/DDBJ whole genome shotgun (WGS) entry which is preliminary data.</text>
</comment>
<evidence type="ECO:0000256" key="4">
    <source>
        <dbReference type="SAM" id="MobiDB-lite"/>
    </source>
</evidence>
<dbReference type="Gene3D" id="1.10.10.60">
    <property type="entry name" value="Homeodomain-like"/>
    <property type="match status" value="1"/>
</dbReference>
<dbReference type="Proteomes" id="UP000002941">
    <property type="component" value="Unassembled WGS sequence"/>
</dbReference>
<evidence type="ECO:0000256" key="1">
    <source>
        <dbReference type="ARBA" id="ARBA00023015"/>
    </source>
</evidence>
<dbReference type="PRINTS" id="PR00032">
    <property type="entry name" value="HTHARAC"/>
</dbReference>
<dbReference type="SUPFAM" id="SSF55136">
    <property type="entry name" value="Probable bacterial effector-binding domain"/>
    <property type="match status" value="1"/>
</dbReference>
<dbReference type="InterPro" id="IPR018060">
    <property type="entry name" value="HTH_AraC"/>
</dbReference>
<dbReference type="Gene3D" id="3.20.80.10">
    <property type="entry name" value="Regulatory factor, effector binding domain"/>
    <property type="match status" value="1"/>
</dbReference>
<dbReference type="InterPro" id="IPR010499">
    <property type="entry name" value="AraC_E-bd"/>
</dbReference>
<dbReference type="SUPFAM" id="SSF46689">
    <property type="entry name" value="Homeodomain-like"/>
    <property type="match status" value="2"/>
</dbReference>
<reference evidence="6 7" key="1">
    <citation type="submission" date="2012-05" db="EMBL/GenBank/DDBJ databases">
        <authorList>
            <person name="Harkins D.M."/>
            <person name="Madupu R."/>
            <person name="Durkin A.S."/>
            <person name="Torralba M."/>
            <person name="Methe B."/>
            <person name="Sutton G.G."/>
            <person name="Nelson K.E."/>
        </authorList>
    </citation>
    <scope>NUCLEOTIDE SEQUENCE [LARGE SCALE GENOMIC DNA]</scope>
    <source>
        <strain evidence="6 7">F0489</strain>
    </source>
</reference>
<keyword evidence="1" id="KW-0805">Transcription regulation</keyword>
<evidence type="ECO:0000313" key="7">
    <source>
        <dbReference type="Proteomes" id="UP000002941"/>
    </source>
</evidence>
<dbReference type="InterPro" id="IPR029442">
    <property type="entry name" value="GyrI-like"/>
</dbReference>
<accession>J1HLR6</accession>
<gene>
    <name evidence="6" type="ORF">HMPREF1318_1709</name>
</gene>
<evidence type="ECO:0000256" key="2">
    <source>
        <dbReference type="ARBA" id="ARBA00023125"/>
    </source>
</evidence>
<dbReference type="AlphaFoldDB" id="J1HLR6"/>
<sequence length="281" mass="31453">MRAEQYQRQLDAVTDYIYAHLDDDLSLDRLADVSGFSPYHWHRIYRAVRGETAAQTVRRLRLERAAAMLAQNAWPLERIARRAGFTSTDAFSRAFQRAYDRTPGRFRSDRAGGPNGTGGSRRPAVIPDAESPTPYPVRVEERSEYRLAVAEHRGAYMDIGWAFARVVDRMGARKPRVAIYEDDPGIVPEAALRAAAGVVVGPEAEVPEDLETRVVPAGRYAVMRYTGPYSSMHAAYLWLYGQWLPTSGHEPRNHPVVEEYLTDPATTPPAQAVTDILLPLC</sequence>